<dbReference type="InterPro" id="IPR007000">
    <property type="entry name" value="PLipase_B-like"/>
</dbReference>
<evidence type="ECO:0000256" key="3">
    <source>
        <dbReference type="ARBA" id="ARBA00022729"/>
    </source>
</evidence>
<evidence type="ECO:0000313" key="12">
    <source>
        <dbReference type="Proteomes" id="UP000694724"/>
    </source>
</evidence>
<dbReference type="Ensembl" id="ENSSSCT00045035007.1">
    <property type="protein sequence ID" value="ENSSSCP00045024289.1"/>
    <property type="gene ID" value="ENSSSCG00045020322.1"/>
</dbReference>
<comment type="subcellular location">
    <subcellularLocation>
        <location evidence="1">Lysosome</location>
    </subcellularLocation>
</comment>
<accession>A0A8D1QID7</accession>
<dbReference type="GO" id="GO:0004620">
    <property type="term" value="F:phospholipase activity"/>
    <property type="evidence" value="ECO:0007669"/>
    <property type="project" value="InterPro"/>
</dbReference>
<proteinExistence type="inferred from homology"/>
<keyword evidence="9" id="KW-0458">Lysosome</keyword>
<dbReference type="FunFam" id="3.60.60.20:FF:000001">
    <property type="entry name" value="Phospholipase B-like"/>
    <property type="match status" value="1"/>
</dbReference>
<keyword evidence="3 10" id="KW-0732">Signal</keyword>
<evidence type="ECO:0000256" key="5">
    <source>
        <dbReference type="ARBA" id="ARBA00022963"/>
    </source>
</evidence>
<sequence length="544" mass="62294">MSRRSRDGRLGLPAPPAPLLLLLLLAAAVPPSLAGVYYATAYWMPTEKRMLVKNVLDRNGDAYGFYNDSMKTTGWGILEIRAGYGSQSLSNNIIMFAAGYLEGYLTAPHIYDHFTNLYPQLIKKSSVLDKVQDFLRKQDQWTRDNIKNYKNDPFWRHTGYVMAQMDGLYVGAMKRAVSEGRKPITLFQIQFLNAVGDLLDLIPSLSPINYSDLKVFKRWDMGHCSALIKVLPGFENVFFAHSSWYTYAAMLRIYKHWDFNIIDKDTSSSRLSFSSYPGFLESLDDFYLLGSGLVLLQTTNSVYNKTLMKQVVPQSLLAWQRVRVANMMASGGKQWAEVFSKYNSGTYNNQYMVLDLKKVNLNYGLGKGTLYIVEQIPTYVEYSEQTDVLKRGYWPSYNIPFHEKIYNWSGYPMLVKKLGLDFSYALASRAKIFRRDQGKVTDMESMKYIMRYNNYKKEPYSKGDPCNTICCREDLNELNPSPGGCYDTKVADIHLASTYTAYAISGPTVQDGLPVFHWNHFNKTLHEGMPEAYNFDFITMKPTL</sequence>
<reference evidence="11" key="1">
    <citation type="submission" date="2025-05" db="UniProtKB">
        <authorList>
            <consortium name="Ensembl"/>
        </authorList>
    </citation>
    <scope>IDENTIFICATION</scope>
</reference>
<keyword evidence="6 10" id="KW-0443">Lipid metabolism</keyword>
<dbReference type="GO" id="GO:0016042">
    <property type="term" value="P:lipid catabolic process"/>
    <property type="evidence" value="ECO:0007669"/>
    <property type="project" value="UniProtKB-KW"/>
</dbReference>
<evidence type="ECO:0000256" key="4">
    <source>
        <dbReference type="ARBA" id="ARBA00022801"/>
    </source>
</evidence>
<keyword evidence="7" id="KW-1015">Disulfide bond</keyword>
<dbReference type="Pfam" id="PF04916">
    <property type="entry name" value="Phospholip_B"/>
    <property type="match status" value="1"/>
</dbReference>
<dbReference type="Proteomes" id="UP000694724">
    <property type="component" value="Unplaced"/>
</dbReference>
<dbReference type="Gene3D" id="2.10.70.60">
    <property type="entry name" value="Phospholipase B-like, domain 1"/>
    <property type="match status" value="1"/>
</dbReference>
<evidence type="ECO:0000256" key="6">
    <source>
        <dbReference type="ARBA" id="ARBA00023098"/>
    </source>
</evidence>
<dbReference type="InterPro" id="IPR043041">
    <property type="entry name" value="PLipase_B-like_dom2"/>
</dbReference>
<dbReference type="PANTHER" id="PTHR12370">
    <property type="entry name" value="PHOSPHOLIPASE B-RELATED"/>
    <property type="match status" value="1"/>
</dbReference>
<dbReference type="Ensembl" id="ENSSSCT00055027176.1">
    <property type="protein sequence ID" value="ENSSSCP00055021612.1"/>
    <property type="gene ID" value="ENSSSCG00055013663.1"/>
</dbReference>
<evidence type="ECO:0000256" key="2">
    <source>
        <dbReference type="ARBA" id="ARBA00007835"/>
    </source>
</evidence>
<dbReference type="GO" id="GO:0005764">
    <property type="term" value="C:lysosome"/>
    <property type="evidence" value="ECO:0007669"/>
    <property type="project" value="UniProtKB-SubCell"/>
</dbReference>
<dbReference type="Gene3D" id="3.60.60.20">
    <property type="match status" value="1"/>
</dbReference>
<evidence type="ECO:0000256" key="7">
    <source>
        <dbReference type="ARBA" id="ARBA00023157"/>
    </source>
</evidence>
<keyword evidence="4 10" id="KW-0378">Hydrolase</keyword>
<evidence type="ECO:0000256" key="8">
    <source>
        <dbReference type="ARBA" id="ARBA00023180"/>
    </source>
</evidence>
<comment type="function">
    <text evidence="10">Putative phospholipase.</text>
</comment>
<organism evidence="11 12">
    <name type="scientific">Sus scrofa</name>
    <name type="common">Pig</name>
    <dbReference type="NCBI Taxonomy" id="9823"/>
    <lineage>
        <taxon>Eukaryota</taxon>
        <taxon>Metazoa</taxon>
        <taxon>Chordata</taxon>
        <taxon>Craniata</taxon>
        <taxon>Vertebrata</taxon>
        <taxon>Euteleostomi</taxon>
        <taxon>Mammalia</taxon>
        <taxon>Eutheria</taxon>
        <taxon>Laurasiatheria</taxon>
        <taxon>Artiodactyla</taxon>
        <taxon>Suina</taxon>
        <taxon>Suidae</taxon>
        <taxon>Sus</taxon>
    </lineage>
</organism>
<dbReference type="PANTHER" id="PTHR12370:SF1">
    <property type="entry name" value="PHOSPHOLIPASE B-LIKE 1"/>
    <property type="match status" value="1"/>
</dbReference>
<dbReference type="InterPro" id="IPR043040">
    <property type="entry name" value="PLipase_B-like_dom1"/>
</dbReference>
<evidence type="ECO:0000256" key="1">
    <source>
        <dbReference type="ARBA" id="ARBA00004371"/>
    </source>
</evidence>
<gene>
    <name evidence="11" type="primary">PLBD1</name>
</gene>
<dbReference type="EC" id="3.1.1.-" evidence="10"/>
<name>A0A8D1QID7_PIG</name>
<protein>
    <recommendedName>
        <fullName evidence="10">Phospholipase B-like</fullName>
        <ecNumber evidence="10">3.1.1.-</ecNumber>
    </recommendedName>
</protein>
<dbReference type="InterPro" id="IPR043042">
    <property type="entry name" value="PLipase_B-like_dom3"/>
</dbReference>
<dbReference type="AlphaFoldDB" id="A0A8D1QID7"/>
<comment type="similarity">
    <text evidence="2 10">Belongs to the phospholipase B-like family.</text>
</comment>
<evidence type="ECO:0000256" key="9">
    <source>
        <dbReference type="ARBA" id="ARBA00023228"/>
    </source>
</evidence>
<dbReference type="Gene3D" id="1.10.439.20">
    <property type="entry name" value="Phospholipase B-like, domain 2"/>
    <property type="match status" value="1"/>
</dbReference>
<keyword evidence="8" id="KW-0325">Glycoprotein</keyword>
<feature type="signal peptide" evidence="10">
    <location>
        <begin position="1"/>
        <end position="34"/>
    </location>
</feature>
<keyword evidence="5 10" id="KW-0442">Lipid degradation</keyword>
<feature type="chain" id="PRO_5044521405" description="Phospholipase B-like" evidence="10">
    <location>
        <begin position="35"/>
        <end position="544"/>
    </location>
</feature>
<evidence type="ECO:0000256" key="10">
    <source>
        <dbReference type="RuleBase" id="RU364138"/>
    </source>
</evidence>
<evidence type="ECO:0000313" key="11">
    <source>
        <dbReference type="Ensembl" id="ENSSSCP00055021612.1"/>
    </source>
</evidence>
<dbReference type="Proteomes" id="UP000694728">
    <property type="component" value="Unplaced"/>
</dbReference>